<dbReference type="Proteomes" id="UP000005309">
    <property type="component" value="Unassembled WGS sequence"/>
</dbReference>
<evidence type="ECO:0008006" key="3">
    <source>
        <dbReference type="Google" id="ProtNLM"/>
    </source>
</evidence>
<gene>
    <name evidence="1" type="ORF">HMPREF0908_0085</name>
</gene>
<evidence type="ECO:0000313" key="1">
    <source>
        <dbReference type="EMBL" id="EEQ49503.1"/>
    </source>
</evidence>
<proteinExistence type="predicted"/>
<dbReference type="STRING" id="638302.HMPREF0908_0085"/>
<protein>
    <recommendedName>
        <fullName evidence="3">DUF1643 domain-containing protein</fullName>
    </recommendedName>
</protein>
<reference evidence="1 2" key="1">
    <citation type="submission" date="2009-04" db="EMBL/GenBank/DDBJ databases">
        <authorList>
            <person name="Qin X."/>
            <person name="Bachman B."/>
            <person name="Battles P."/>
            <person name="Bell A."/>
            <person name="Bess C."/>
            <person name="Bickham C."/>
            <person name="Chaboub L."/>
            <person name="Chen D."/>
            <person name="Coyle M."/>
            <person name="Deiros D.R."/>
            <person name="Dinh H."/>
            <person name="Forbes L."/>
            <person name="Fowler G."/>
            <person name="Francisco L."/>
            <person name="Fu Q."/>
            <person name="Gubbala S."/>
            <person name="Hale W."/>
            <person name="Han Y."/>
            <person name="Hemphill L."/>
            <person name="Highlander S.K."/>
            <person name="Hirani K."/>
            <person name="Hogues M."/>
            <person name="Jackson L."/>
            <person name="Jakkamsetti A."/>
            <person name="Javaid M."/>
            <person name="Jiang H."/>
            <person name="Korchina V."/>
            <person name="Kovar C."/>
            <person name="Lara F."/>
            <person name="Lee S."/>
            <person name="Mata R."/>
            <person name="Mathew T."/>
            <person name="Moen C."/>
            <person name="Morales K."/>
            <person name="Munidasa M."/>
            <person name="Nazareth L."/>
            <person name="Ngo R."/>
            <person name="Nguyen L."/>
            <person name="Okwuonu G."/>
            <person name="Ongeri F."/>
            <person name="Patil S."/>
            <person name="Petrosino J."/>
            <person name="Pham C."/>
            <person name="Pham P."/>
            <person name="Pu L.-L."/>
            <person name="Puazo M."/>
            <person name="Raj R."/>
            <person name="Reid J."/>
            <person name="Rouhana J."/>
            <person name="Saada N."/>
            <person name="Shang Y."/>
            <person name="Simmons D."/>
            <person name="Thornton R."/>
            <person name="Warren J."/>
            <person name="Weissenberger G."/>
            <person name="Zhang J."/>
            <person name="Zhang L."/>
            <person name="Zhou C."/>
            <person name="Zhu D."/>
            <person name="Muzny D."/>
            <person name="Worley K."/>
            <person name="Gibbs R."/>
        </authorList>
    </citation>
    <scope>NUCLEOTIDE SEQUENCE [LARGE SCALE GENOMIC DNA]</scope>
    <source>
        <strain evidence="1 2">ATCC 43531</strain>
    </source>
</reference>
<keyword evidence="2" id="KW-1185">Reference proteome</keyword>
<dbReference type="Pfam" id="PF07799">
    <property type="entry name" value="DUF1643"/>
    <property type="match status" value="1"/>
</dbReference>
<dbReference type="eggNOG" id="COG4333">
    <property type="taxonomic scope" value="Bacteria"/>
</dbReference>
<dbReference type="AlphaFoldDB" id="C4V0Y0"/>
<dbReference type="EMBL" id="ACLA01000002">
    <property type="protein sequence ID" value="EEQ49503.1"/>
    <property type="molecule type" value="Genomic_DNA"/>
</dbReference>
<sequence length="354" mass="42517">MKYRKDRIMMRYDTRNCPPEPEPIRLTAGKMTAKLFAGMRYVWACCYNEANYGWGYDYKFYHINRNIYLVDACDKKITKKLQKVFPIIDAWKDRRLLDGEPWKVFTPDACLRVYEHKDIFDHAPLMKKERNIELMQDEAWYIICALSPVKDIQPLEINKHVFEHWEYVAKQTGKPCIYVGNENERYVLGEPGKRNILIFGINPSTATYEKYDRTINRVRRILQEHPTYDGWLMVNLHPQATPYPENLVEYAQWHDNNLDVLHKVWFDFRPEAIWCAWGGHIAEQSKSFLFHALFEIYEMFRDTRPWLYYGTLTKDGHPRHPLQRDPKHASPMQEFSRFDVETYLLRHGYGRNRF</sequence>
<comment type="caution">
    <text evidence="1">The sequence shown here is derived from an EMBL/GenBank/DDBJ whole genome shotgun (WGS) entry which is preliminary data.</text>
</comment>
<accession>C4V0Y0</accession>
<evidence type="ECO:0000313" key="2">
    <source>
        <dbReference type="Proteomes" id="UP000005309"/>
    </source>
</evidence>
<organism evidence="1 2">
    <name type="scientific">Selenomonas flueggei ATCC 43531</name>
    <dbReference type="NCBI Taxonomy" id="638302"/>
    <lineage>
        <taxon>Bacteria</taxon>
        <taxon>Bacillati</taxon>
        <taxon>Bacillota</taxon>
        <taxon>Negativicutes</taxon>
        <taxon>Selenomonadales</taxon>
        <taxon>Selenomonadaceae</taxon>
        <taxon>Selenomonas</taxon>
    </lineage>
</organism>
<name>C4V0Y0_9FIRM</name>
<dbReference type="HOGENOM" id="CLU_782772_0_0_9"/>
<dbReference type="InterPro" id="IPR012441">
    <property type="entry name" value="DUF1643"/>
</dbReference>